<reference evidence="3" key="1">
    <citation type="submission" date="2018-10" db="EMBL/GenBank/DDBJ databases">
        <title>Effector identification in a new, highly contiguous assembly of the strawberry crown rot pathogen Phytophthora cactorum.</title>
        <authorList>
            <person name="Armitage A.D."/>
            <person name="Nellist C.F."/>
            <person name="Bates H."/>
            <person name="Vickerstaff R.J."/>
            <person name="Harrison R.J."/>
        </authorList>
    </citation>
    <scope>NUCLEOTIDE SEQUENCE</scope>
    <source>
        <strain evidence="2">15-7</strain>
        <strain evidence="3">4032</strain>
    </source>
</reference>
<dbReference type="InterPro" id="IPR012337">
    <property type="entry name" value="RNaseH-like_sf"/>
</dbReference>
<dbReference type="VEuPathDB" id="FungiDB:PC110_g8571"/>
<dbReference type="Proteomes" id="UP000774804">
    <property type="component" value="Unassembled WGS sequence"/>
</dbReference>
<evidence type="ECO:0000259" key="1">
    <source>
        <dbReference type="PROSITE" id="PS50994"/>
    </source>
</evidence>
<name>A0A8T1B6P8_9STRA</name>
<dbReference type="SUPFAM" id="SSF53098">
    <property type="entry name" value="Ribonuclease H-like"/>
    <property type="match status" value="1"/>
</dbReference>
<comment type="caution">
    <text evidence="3">The sequence shown here is derived from an EMBL/GenBank/DDBJ whole genome shotgun (WGS) entry which is preliminary data.</text>
</comment>
<dbReference type="Proteomes" id="UP000735874">
    <property type="component" value="Unassembled WGS sequence"/>
</dbReference>
<protein>
    <recommendedName>
        <fullName evidence="1">Integrase catalytic domain-containing protein</fullName>
    </recommendedName>
</protein>
<evidence type="ECO:0000313" key="3">
    <source>
        <dbReference type="EMBL" id="KAG2895942.1"/>
    </source>
</evidence>
<dbReference type="PANTHER" id="PTHR37984:SF5">
    <property type="entry name" value="PROTEIN NYNRIN-LIKE"/>
    <property type="match status" value="1"/>
</dbReference>
<feature type="domain" description="Integrase catalytic" evidence="1">
    <location>
        <begin position="208"/>
        <end position="321"/>
    </location>
</feature>
<dbReference type="InterPro" id="IPR036397">
    <property type="entry name" value="RNaseH_sf"/>
</dbReference>
<dbReference type="PANTHER" id="PTHR37984">
    <property type="entry name" value="PROTEIN CBG26694"/>
    <property type="match status" value="1"/>
</dbReference>
<dbReference type="EMBL" id="RCMI01000852">
    <property type="protein sequence ID" value="KAG2895942.1"/>
    <property type="molecule type" value="Genomic_DNA"/>
</dbReference>
<dbReference type="InterPro" id="IPR050951">
    <property type="entry name" value="Retrovirus_Pol_polyprotein"/>
</dbReference>
<accession>A0A8T1B6P8</accession>
<proteinExistence type="predicted"/>
<dbReference type="Gene3D" id="1.10.340.70">
    <property type="match status" value="1"/>
</dbReference>
<dbReference type="AlphaFoldDB" id="A0A8T1B6P8"/>
<sequence length="424" mass="48303">MLVLREYRTMLLGHEVHIHTDHLNLNYATYNNVHMLRWRLEIEEFGPELHYVKGENNVVADALSRLPRGPELDVPQQDAVVAAIASVAATNPTPLSNIDLRDIARVQQNEGTATLKGTETKEINGVRLIVEAKTNRIIIPAALQQATMTAYHEWLLHPGVAAMLKTMQNALTWKGMNRSVEQHVQACLPCTKNKHPTVKYGKLPEKTVITRPWFEVAIDSIGPYGKQKFRAITIIDTTTRLVEMHAVADQSSNEAAYIFDRFWLCRYPRPGRVIYDQDSEFKKEFCELDSYGIVAVLTTTRNPQANGIIERLHRVIGDKMRTQDIVTHADWENFLHNATPSNVGRDMIVDVQYATDWQNQHARKVEQVRKNNQRKNAGRQEWTYQPGDKILLKRDGNINSKLATLYDGLFTALAIRDNGTLGHR</sequence>
<dbReference type="PROSITE" id="PS50994">
    <property type="entry name" value="INTEGRASE"/>
    <property type="match status" value="1"/>
</dbReference>
<dbReference type="InterPro" id="IPR001584">
    <property type="entry name" value="Integrase_cat-core"/>
</dbReference>
<evidence type="ECO:0000313" key="2">
    <source>
        <dbReference type="EMBL" id="KAG2858100.1"/>
    </source>
</evidence>
<gene>
    <name evidence="2" type="ORF">PC113_g10128</name>
    <name evidence="3" type="ORF">PC115_g17645</name>
</gene>
<dbReference type="GO" id="GO:0015074">
    <property type="term" value="P:DNA integration"/>
    <property type="evidence" value="ECO:0007669"/>
    <property type="project" value="InterPro"/>
</dbReference>
<dbReference type="Gene3D" id="3.30.420.10">
    <property type="entry name" value="Ribonuclease H-like superfamily/Ribonuclease H"/>
    <property type="match status" value="1"/>
</dbReference>
<dbReference type="GO" id="GO:0003676">
    <property type="term" value="F:nucleic acid binding"/>
    <property type="evidence" value="ECO:0007669"/>
    <property type="project" value="InterPro"/>
</dbReference>
<organism evidence="3 4">
    <name type="scientific">Phytophthora cactorum</name>
    <dbReference type="NCBI Taxonomy" id="29920"/>
    <lineage>
        <taxon>Eukaryota</taxon>
        <taxon>Sar</taxon>
        <taxon>Stramenopiles</taxon>
        <taxon>Oomycota</taxon>
        <taxon>Peronosporomycetes</taxon>
        <taxon>Peronosporales</taxon>
        <taxon>Peronosporaceae</taxon>
        <taxon>Phytophthora</taxon>
    </lineage>
</organism>
<dbReference type="InterPro" id="IPR041588">
    <property type="entry name" value="Integrase_H2C2"/>
</dbReference>
<dbReference type="Pfam" id="PF17921">
    <property type="entry name" value="Integrase_H2C2"/>
    <property type="match status" value="1"/>
</dbReference>
<dbReference type="EMBL" id="RCMG01000265">
    <property type="protein sequence ID" value="KAG2858100.1"/>
    <property type="molecule type" value="Genomic_DNA"/>
</dbReference>
<evidence type="ECO:0000313" key="4">
    <source>
        <dbReference type="Proteomes" id="UP000774804"/>
    </source>
</evidence>